<accession>A0A9N8MM46</accession>
<keyword evidence="4" id="KW-1185">Reference proteome</keyword>
<dbReference type="Proteomes" id="UP000675121">
    <property type="component" value="Unassembled WGS sequence"/>
</dbReference>
<dbReference type="Pfam" id="PF15978">
    <property type="entry name" value="TnsD"/>
    <property type="match status" value="1"/>
</dbReference>
<evidence type="ECO:0000259" key="2">
    <source>
        <dbReference type="Pfam" id="PF15978"/>
    </source>
</evidence>
<evidence type="ECO:0000313" key="3">
    <source>
        <dbReference type="EMBL" id="CAE6872749.1"/>
    </source>
</evidence>
<evidence type="ECO:0000313" key="4">
    <source>
        <dbReference type="Proteomes" id="UP000675121"/>
    </source>
</evidence>
<protein>
    <recommendedName>
        <fullName evidence="5">Transposon Tn7 transposition protein TnsD C-termianl domain-containing protein</fullName>
    </recommendedName>
</protein>
<feature type="domain" description="TniQ" evidence="1">
    <location>
        <begin position="8"/>
        <end position="158"/>
    </location>
</feature>
<evidence type="ECO:0000259" key="1">
    <source>
        <dbReference type="Pfam" id="PF06527"/>
    </source>
</evidence>
<organism evidence="3 4">
    <name type="scientific">Paraburkholderia domus</name>
    <dbReference type="NCBI Taxonomy" id="2793075"/>
    <lineage>
        <taxon>Bacteria</taxon>
        <taxon>Pseudomonadati</taxon>
        <taxon>Pseudomonadota</taxon>
        <taxon>Betaproteobacteria</taxon>
        <taxon>Burkholderiales</taxon>
        <taxon>Burkholderiaceae</taxon>
        <taxon>Paraburkholderia</taxon>
    </lineage>
</organism>
<dbReference type="RefSeq" id="WP_201138868.1">
    <property type="nucleotide sequence ID" value="NZ_CAJNAS010000003.1"/>
</dbReference>
<dbReference type="InterPro" id="IPR009492">
    <property type="entry name" value="TniQ"/>
</dbReference>
<dbReference type="AlphaFoldDB" id="A0A9N8MM46"/>
<gene>
    <name evidence="3" type="ORF">R70211_01389</name>
</gene>
<feature type="domain" description="Transposon Tn7 transposition protein TnsD C-terminal" evidence="2">
    <location>
        <begin position="355"/>
        <end position="480"/>
    </location>
</feature>
<evidence type="ECO:0008006" key="5">
    <source>
        <dbReference type="Google" id="ProtNLM"/>
    </source>
</evidence>
<dbReference type="EMBL" id="CAJNAS010000003">
    <property type="protein sequence ID" value="CAE6872749.1"/>
    <property type="molecule type" value="Genomic_DNA"/>
</dbReference>
<dbReference type="InterPro" id="IPR032750">
    <property type="entry name" value="TnsD_C"/>
</dbReference>
<name>A0A9N8MM46_9BURK</name>
<dbReference type="Pfam" id="PF06527">
    <property type="entry name" value="TniQ"/>
    <property type="match status" value="1"/>
</dbReference>
<reference evidence="3" key="1">
    <citation type="submission" date="2021-02" db="EMBL/GenBank/DDBJ databases">
        <authorList>
            <person name="Vanwijnsberghe S."/>
        </authorList>
    </citation>
    <scope>NUCLEOTIDE SEQUENCE</scope>
    <source>
        <strain evidence="3">R-70211</strain>
    </source>
</reference>
<proteinExistence type="predicted"/>
<sequence length="606" mass="69184">MAIALLPLMEGETLGSNFGRYAELMRLRSTDNLRRSLFGYACVPCTRLPSAMDHLAQQTRDYWNLTGEEIIRGFTEFQYVTMMCSQPTREKLLGRMLAWPCSNRPPLRLTKSNGERMKNLRYCLECLAEWRGNREPFYWKIDHQLTGVYYCIKHSCILKSVGQGYSEGRSDYNVLQLIGKGDETILNDATPFELHAIENVARLSVRKRMEGDVFKSARMYRDLFRNAGFARADSGLKQDAVISAWLNFFGSQYCHMTGMSTSRIATWVSGLSDRAVRREFPHPFMFIAAECFLEHNVSSPGTYLPRGRGDLPALSGKLEATASILGSDLCKGALHRDGDVIRFAGLLRRSGGRKLVCTCGISYRMLDATKCEAAKLTPFSYGSRYQTRFSALIAKGMTPHRAARELHITRATALKWAGRKRGINDRNLSRREVNKLRTEWRLLVKGISSGSRITTAAESNPILYKTLKENDREWLITFNREHRSWRPQSSYTVNEPTTDEIRESYLELMLVEPPIRGSKVAILEKAGFRGGQRRNRSFAAFLEDLAESRSAYRERVISWLATQALKQQFDTCDEALRRAGLRLRSFTREQRSRIREIDTLRVCGGQ</sequence>
<comment type="caution">
    <text evidence="3">The sequence shown here is derived from an EMBL/GenBank/DDBJ whole genome shotgun (WGS) entry which is preliminary data.</text>
</comment>